<keyword evidence="1" id="KW-0812">Transmembrane</keyword>
<evidence type="ECO:0000313" key="5">
    <source>
        <dbReference type="EMBL" id="XCD05602.1"/>
    </source>
</evidence>
<evidence type="ECO:0000256" key="1">
    <source>
        <dbReference type="SAM" id="Phobius"/>
    </source>
</evidence>
<dbReference type="EMBL" id="PP511477">
    <property type="protein sequence ID" value="XCD04570.1"/>
    <property type="molecule type" value="Genomic_DNA"/>
</dbReference>
<dbReference type="EMBL" id="PP511682">
    <property type="protein sequence ID" value="XCD06518.1"/>
    <property type="molecule type" value="Genomic_DNA"/>
</dbReference>
<dbReference type="EMBL" id="PP511367">
    <property type="protein sequence ID" value="XCD03508.1"/>
    <property type="molecule type" value="Genomic_DNA"/>
</dbReference>
<evidence type="ECO:0000313" key="7">
    <source>
        <dbReference type="EMBL" id="XCD06518.1"/>
    </source>
</evidence>
<sequence length="32" mass="3665">MVDFVITILSGLPILVILLLLIGILWKIFRKL</sequence>
<dbReference type="EMBL" id="PP511582">
    <property type="protein sequence ID" value="XCD05602.1"/>
    <property type="molecule type" value="Genomic_DNA"/>
</dbReference>
<protein>
    <submittedName>
        <fullName evidence="6">Uncharacterized protein</fullName>
    </submittedName>
</protein>
<proteinExistence type="predicted"/>
<dbReference type="EMBL" id="PP511839">
    <property type="protein sequence ID" value="XCD07986.1"/>
    <property type="molecule type" value="Genomic_DNA"/>
</dbReference>
<keyword evidence="1" id="KW-0472">Membrane</keyword>
<dbReference type="EMBL" id="PP511434">
    <property type="protein sequence ID" value="XCD04172.1"/>
    <property type="molecule type" value="Genomic_DNA"/>
</dbReference>
<evidence type="ECO:0000313" key="3">
    <source>
        <dbReference type="EMBL" id="XCD04172.1"/>
    </source>
</evidence>
<name>A0AAU8B1F2_9VIRU</name>
<dbReference type="EMBL" id="PP511637">
    <property type="protein sequence ID" value="XCD06124.1"/>
    <property type="molecule type" value="Genomic_DNA"/>
</dbReference>
<evidence type="ECO:0000313" key="6">
    <source>
        <dbReference type="EMBL" id="XCD06124.1"/>
    </source>
</evidence>
<evidence type="ECO:0000313" key="4">
    <source>
        <dbReference type="EMBL" id="XCD04570.1"/>
    </source>
</evidence>
<reference evidence="6" key="1">
    <citation type="submission" date="2024-03" db="EMBL/GenBank/DDBJ databases">
        <title>Diverse circular DNA viruses in blood, oral, and fecal samples of captive lemurs.</title>
        <authorList>
            <person name="Paietta E.N."/>
            <person name="Kraberger S."/>
            <person name="Lund M.C."/>
            <person name="Custer J.M."/>
            <person name="Vargas K.M."/>
            <person name="Ehmke E.E."/>
            <person name="Yoder A.D."/>
            <person name="Varsani A."/>
        </authorList>
    </citation>
    <scope>NUCLEOTIDE SEQUENCE</scope>
    <source>
        <strain evidence="2">Duke_18_79</strain>
        <strain evidence="3">Duke_21_101</strain>
        <strain evidence="4">Duke_23FS_58</strain>
        <strain evidence="5">Duke_24FS_111</strain>
        <strain evidence="6">Duke_25FF_1291</strain>
        <strain evidence="7">Duke_25FS_122</strain>
        <strain evidence="8">Duke_28FS_107</strain>
    </source>
</reference>
<accession>A0AAU8B1F2</accession>
<keyword evidence="1" id="KW-1133">Transmembrane helix</keyword>
<evidence type="ECO:0000313" key="2">
    <source>
        <dbReference type="EMBL" id="XCD03508.1"/>
    </source>
</evidence>
<feature type="transmembrane region" description="Helical" evidence="1">
    <location>
        <begin position="6"/>
        <end position="29"/>
    </location>
</feature>
<evidence type="ECO:0000313" key="8">
    <source>
        <dbReference type="EMBL" id="XCD07986.1"/>
    </source>
</evidence>
<organism evidence="6">
    <name type="scientific">Dulem virus 109</name>
    <dbReference type="NCBI Taxonomy" id="3145586"/>
    <lineage>
        <taxon>Viruses</taxon>
        <taxon>Monodnaviria</taxon>
        <taxon>Sangervirae</taxon>
        <taxon>Phixviricota</taxon>
        <taxon>Malgrandaviricetes</taxon>
        <taxon>Petitvirales</taxon>
        <taxon>Microviridae</taxon>
        <taxon>Microvirus</taxon>
    </lineage>
</organism>